<evidence type="ECO:0000256" key="2">
    <source>
        <dbReference type="ARBA" id="ARBA00023445"/>
    </source>
</evidence>
<sequence>MSQTIIVTGASGFIAKHVMARLLDQGFKVRASVRSPQKEPQIRKTIAKMCGEESLDRLELVVADLLDDKGWDEVMAGGDALIHVATYVPAKEPKDPAQVLAPALDGTKRVLKAAMAAGIKRVVMTSSVAAIGYGGAVRHGEAHFGVDDWTDADKVMGHWTYPAAKVLSEKLAWEMAKKDGLQLTTICPSMVFGPAPDADTSASLKLVRQILQGKVPMMPPGGIGVVDVRDVAQIHVAALLDPKTAGKRIIANSGYLGFLQLAQILGAKYDMIKVPARTAPKWLLRLLGRFDRTIRQISLDLDVVRLYDGSSGAKLLGHDYRDANEAALSAAQSLYDAGVVR</sequence>
<dbReference type="Pfam" id="PF01370">
    <property type="entry name" value="Epimerase"/>
    <property type="match status" value="1"/>
</dbReference>
<accession>A0A3B0TWI3</accession>
<dbReference type="PANTHER" id="PTHR10366">
    <property type="entry name" value="NAD DEPENDENT EPIMERASE/DEHYDRATASE"/>
    <property type="match status" value="1"/>
</dbReference>
<dbReference type="InterPro" id="IPR001509">
    <property type="entry name" value="Epimerase_deHydtase"/>
</dbReference>
<evidence type="ECO:0000256" key="1">
    <source>
        <dbReference type="ARBA" id="ARBA00023002"/>
    </source>
</evidence>
<evidence type="ECO:0000313" key="4">
    <source>
        <dbReference type="EMBL" id="VAW21140.1"/>
    </source>
</evidence>
<dbReference type="SUPFAM" id="SSF51735">
    <property type="entry name" value="NAD(P)-binding Rossmann-fold domains"/>
    <property type="match status" value="1"/>
</dbReference>
<feature type="domain" description="NAD-dependent epimerase/dehydratase" evidence="3">
    <location>
        <begin position="5"/>
        <end position="247"/>
    </location>
</feature>
<protein>
    <recommendedName>
        <fullName evidence="3">NAD-dependent epimerase/dehydratase domain-containing protein</fullName>
    </recommendedName>
</protein>
<dbReference type="GO" id="GO:0016616">
    <property type="term" value="F:oxidoreductase activity, acting on the CH-OH group of donors, NAD or NADP as acceptor"/>
    <property type="evidence" value="ECO:0007669"/>
    <property type="project" value="TreeGrafter"/>
</dbReference>
<organism evidence="4">
    <name type="scientific">hydrothermal vent metagenome</name>
    <dbReference type="NCBI Taxonomy" id="652676"/>
    <lineage>
        <taxon>unclassified sequences</taxon>
        <taxon>metagenomes</taxon>
        <taxon>ecological metagenomes</taxon>
    </lineage>
</organism>
<comment type="similarity">
    <text evidence="2">Belongs to the NAD(P)-dependent epimerase/dehydratase family. Dihydroflavonol-4-reductase subfamily.</text>
</comment>
<dbReference type="AlphaFoldDB" id="A0A3B0TWI3"/>
<reference evidence="4" key="1">
    <citation type="submission" date="2018-06" db="EMBL/GenBank/DDBJ databases">
        <authorList>
            <person name="Zhirakovskaya E."/>
        </authorList>
    </citation>
    <scope>NUCLEOTIDE SEQUENCE</scope>
</reference>
<dbReference type="InterPro" id="IPR050425">
    <property type="entry name" value="NAD(P)_dehydrat-like"/>
</dbReference>
<dbReference type="InterPro" id="IPR036291">
    <property type="entry name" value="NAD(P)-bd_dom_sf"/>
</dbReference>
<evidence type="ECO:0000259" key="3">
    <source>
        <dbReference type="Pfam" id="PF01370"/>
    </source>
</evidence>
<dbReference type="PANTHER" id="PTHR10366:SF564">
    <property type="entry name" value="STEROL-4-ALPHA-CARBOXYLATE 3-DEHYDROGENASE, DECARBOXYLATING"/>
    <property type="match status" value="1"/>
</dbReference>
<name>A0A3B0TWI3_9ZZZZ</name>
<gene>
    <name evidence="4" type="ORF">MNBD_ALPHA12-620</name>
</gene>
<dbReference type="EMBL" id="UOEO01000158">
    <property type="protein sequence ID" value="VAW21140.1"/>
    <property type="molecule type" value="Genomic_DNA"/>
</dbReference>
<keyword evidence="1" id="KW-0560">Oxidoreductase</keyword>
<dbReference type="Gene3D" id="3.40.50.720">
    <property type="entry name" value="NAD(P)-binding Rossmann-like Domain"/>
    <property type="match status" value="1"/>
</dbReference>
<proteinExistence type="inferred from homology"/>